<feature type="region of interest" description="Disordered" evidence="1">
    <location>
        <begin position="117"/>
        <end position="139"/>
    </location>
</feature>
<dbReference type="InterPro" id="IPR036875">
    <property type="entry name" value="Znf_CCHC_sf"/>
</dbReference>
<keyword evidence="4" id="KW-1185">Reference proteome</keyword>
<feature type="region of interest" description="Disordered" evidence="1">
    <location>
        <begin position="29"/>
        <end position="50"/>
    </location>
</feature>
<proteinExistence type="predicted"/>
<sequence length="283" mass="31707">MQETVAGLTQTLQNVVQANAAARNGAGDLHRNFRSLNPPRFSGSPDPDEAENWQEEIKRIFQVMQCTNREKVLGPHKIQTYTEMVQRAPLVEDTMAKVEGIREKDISKPTFIKRGAVDTTGTFSNNNNNNNKRPTTGKDYGMEKKIKVEETMTVEYCKFCSKPGHQADKCWKKARACLRCGSHEHRIPNCPMLKDQAGRNQGVVKRQERVNAMMQAELPERDAAFKASGIVALGADAMQGIAAVGYDVIHALTNQRRAWVFTPPRSDYVVQEEEQIEDGNASE</sequence>
<dbReference type="Proteomes" id="UP000652761">
    <property type="component" value="Unassembled WGS sequence"/>
</dbReference>
<dbReference type="SUPFAM" id="SSF57756">
    <property type="entry name" value="Retrovirus zinc finger-like domains"/>
    <property type="match status" value="1"/>
</dbReference>
<protein>
    <recommendedName>
        <fullName evidence="2">CCHC-type domain-containing protein</fullName>
    </recommendedName>
</protein>
<dbReference type="AlphaFoldDB" id="A0A843UKQ3"/>
<dbReference type="Gene3D" id="4.10.60.10">
    <property type="entry name" value="Zinc finger, CCHC-type"/>
    <property type="match status" value="1"/>
</dbReference>
<accession>A0A843UKQ3</accession>
<dbReference type="GO" id="GO:0003676">
    <property type="term" value="F:nucleic acid binding"/>
    <property type="evidence" value="ECO:0007669"/>
    <property type="project" value="InterPro"/>
</dbReference>
<dbReference type="GO" id="GO:0008270">
    <property type="term" value="F:zinc ion binding"/>
    <property type="evidence" value="ECO:0007669"/>
    <property type="project" value="InterPro"/>
</dbReference>
<reference evidence="3" key="1">
    <citation type="submission" date="2017-07" db="EMBL/GenBank/DDBJ databases">
        <title>Taro Niue Genome Assembly and Annotation.</title>
        <authorList>
            <person name="Atibalentja N."/>
            <person name="Keating K."/>
            <person name="Fields C.J."/>
        </authorList>
    </citation>
    <scope>NUCLEOTIDE SEQUENCE</scope>
    <source>
        <strain evidence="3">Niue_2</strain>
        <tissue evidence="3">Leaf</tissue>
    </source>
</reference>
<evidence type="ECO:0000313" key="3">
    <source>
        <dbReference type="EMBL" id="MQL82716.1"/>
    </source>
</evidence>
<evidence type="ECO:0000259" key="2">
    <source>
        <dbReference type="SMART" id="SM00343"/>
    </source>
</evidence>
<organism evidence="3 4">
    <name type="scientific">Colocasia esculenta</name>
    <name type="common">Wild taro</name>
    <name type="synonym">Arum esculentum</name>
    <dbReference type="NCBI Taxonomy" id="4460"/>
    <lineage>
        <taxon>Eukaryota</taxon>
        <taxon>Viridiplantae</taxon>
        <taxon>Streptophyta</taxon>
        <taxon>Embryophyta</taxon>
        <taxon>Tracheophyta</taxon>
        <taxon>Spermatophyta</taxon>
        <taxon>Magnoliopsida</taxon>
        <taxon>Liliopsida</taxon>
        <taxon>Araceae</taxon>
        <taxon>Aroideae</taxon>
        <taxon>Colocasieae</taxon>
        <taxon>Colocasia</taxon>
    </lineage>
</organism>
<evidence type="ECO:0000256" key="1">
    <source>
        <dbReference type="SAM" id="MobiDB-lite"/>
    </source>
</evidence>
<evidence type="ECO:0000313" key="4">
    <source>
        <dbReference type="Proteomes" id="UP000652761"/>
    </source>
</evidence>
<dbReference type="SMART" id="SM00343">
    <property type="entry name" value="ZnF_C2HC"/>
    <property type="match status" value="2"/>
</dbReference>
<feature type="domain" description="CCHC-type" evidence="2">
    <location>
        <begin position="156"/>
        <end position="172"/>
    </location>
</feature>
<gene>
    <name evidence="3" type="ORF">Taro_015202</name>
</gene>
<name>A0A843UKQ3_COLES</name>
<feature type="domain" description="CCHC-type" evidence="2">
    <location>
        <begin position="176"/>
        <end position="192"/>
    </location>
</feature>
<dbReference type="InterPro" id="IPR001878">
    <property type="entry name" value="Znf_CCHC"/>
</dbReference>
<dbReference type="EMBL" id="NMUH01000650">
    <property type="protein sequence ID" value="MQL82716.1"/>
    <property type="molecule type" value="Genomic_DNA"/>
</dbReference>
<comment type="caution">
    <text evidence="3">The sequence shown here is derived from an EMBL/GenBank/DDBJ whole genome shotgun (WGS) entry which is preliminary data.</text>
</comment>